<evidence type="ECO:0000313" key="2">
    <source>
        <dbReference type="EMBL" id="AWB67509.1"/>
    </source>
</evidence>
<gene>
    <name evidence="2" type="ORF">C2869_14140</name>
</gene>
<dbReference type="AlphaFoldDB" id="A0A2S0VTH2"/>
<accession>A0A2S0VTH2</accession>
<evidence type="ECO:0000313" key="3">
    <source>
        <dbReference type="Proteomes" id="UP000244441"/>
    </source>
</evidence>
<feature type="compositionally biased region" description="Basic and acidic residues" evidence="1">
    <location>
        <begin position="223"/>
        <end position="234"/>
    </location>
</feature>
<reference evidence="2 3" key="1">
    <citation type="submission" date="2018-01" db="EMBL/GenBank/DDBJ databases">
        <title>Genome sequence of a Cantenovulum-like bacteria.</title>
        <authorList>
            <person name="Tan W.R."/>
            <person name="Lau N.-S."/>
            <person name="Go F."/>
            <person name="Amirul A.-A.A."/>
        </authorList>
    </citation>
    <scope>NUCLEOTIDE SEQUENCE [LARGE SCALE GENOMIC DNA]</scope>
    <source>
        <strain evidence="2 3">CCB-QB4</strain>
    </source>
</reference>
<dbReference type="EMBL" id="CP026604">
    <property type="protein sequence ID" value="AWB67509.1"/>
    <property type="molecule type" value="Genomic_DNA"/>
</dbReference>
<organism evidence="2 3">
    <name type="scientific">Saccharobesus litoralis</name>
    <dbReference type="NCBI Taxonomy" id="2172099"/>
    <lineage>
        <taxon>Bacteria</taxon>
        <taxon>Pseudomonadati</taxon>
        <taxon>Pseudomonadota</taxon>
        <taxon>Gammaproteobacteria</taxon>
        <taxon>Alteromonadales</taxon>
        <taxon>Alteromonadaceae</taxon>
        <taxon>Saccharobesus</taxon>
    </lineage>
</organism>
<feature type="compositionally biased region" description="Polar residues" evidence="1">
    <location>
        <begin position="155"/>
        <end position="170"/>
    </location>
</feature>
<dbReference type="RefSeq" id="WP_108603556.1">
    <property type="nucleotide sequence ID" value="NZ_CP026604.1"/>
</dbReference>
<proteinExistence type="predicted"/>
<protein>
    <submittedName>
        <fullName evidence="2">Uncharacterized protein</fullName>
    </submittedName>
</protein>
<feature type="region of interest" description="Disordered" evidence="1">
    <location>
        <begin position="135"/>
        <end position="170"/>
    </location>
</feature>
<feature type="region of interest" description="Disordered" evidence="1">
    <location>
        <begin position="210"/>
        <end position="245"/>
    </location>
</feature>
<sequence length="589" mass="66341">MAKVVKKRRYRRVLLRPIFVRYRLKCSGEQKQATPSDSDIKVKPAQVDTTQAEIAQAKITQAEKRQVKNAMTERNLPSQISTVTDSLEQSQLGQAPLAHFEQGQNPYAYMLQQLPGILTAIPNLVKTINAEPKTKVDSETNVDNGTNIERETNVESETQTAAKLTDSNQYPVADIASNSSQEKDQQRLADQAQAAQNAFSDSMLALLQREQSQVGNPSKRAKPSRDEAQADSHAVEATPTRKPSVVRDRWQNLSIKQNYFQSESHYWRLLFAQHREQSQHRYEQGRVSKHQALLTRRDLHVRFGGDCPSLLTESDLLTDNLTQERAESCVDGISCSAVEGAKKQLALCRLTCEQAISLLPEGKPIIELCQTKDIGLVHLAVMFAKPCQLKQALYKMPVSVLVKLANNESMPCGNIEFNQVIQYLVANAFLIVPNWPELLLNSGLDAVSPNYQQRFNTPRLALRLLHKYITQATPGNKTVLYQLCYGRIKYCFIQHNDHVQICWPDGLILRVNCQGFVQCLQLLIQYSIRLSKPIRCQLNRYALPSVSQDSQKYTLEQLAATLAAIQQKTPNSFMQFISSTAISVESTEL</sequence>
<dbReference type="KEGG" id="cate:C2869_14140"/>
<keyword evidence="3" id="KW-1185">Reference proteome</keyword>
<dbReference type="OrthoDB" id="6314755at2"/>
<name>A0A2S0VTH2_9ALTE</name>
<dbReference type="Proteomes" id="UP000244441">
    <property type="component" value="Chromosome"/>
</dbReference>
<evidence type="ECO:0000256" key="1">
    <source>
        <dbReference type="SAM" id="MobiDB-lite"/>
    </source>
</evidence>